<dbReference type="InterPro" id="IPR009050">
    <property type="entry name" value="Globin-like_sf"/>
</dbReference>
<evidence type="ECO:0000313" key="2">
    <source>
        <dbReference type="Proteomes" id="UP001302274"/>
    </source>
</evidence>
<proteinExistence type="predicted"/>
<reference evidence="1 2" key="1">
    <citation type="submission" date="2023-11" db="EMBL/GenBank/DDBJ databases">
        <title>A Novel Polar Bacteriovorax (B. antarcticus) Isolated from the Biocrust in Antarctica.</title>
        <authorList>
            <person name="Mun W."/>
            <person name="Choi S.Y."/>
            <person name="Mitchell R.J."/>
        </authorList>
    </citation>
    <scope>NUCLEOTIDE SEQUENCE [LARGE SCALE GENOMIC DNA]</scope>
    <source>
        <strain evidence="1 2">PP10</strain>
    </source>
</reference>
<comment type="caution">
    <text evidence="1">The sequence shown here is derived from an EMBL/GenBank/DDBJ whole genome shotgun (WGS) entry which is preliminary data.</text>
</comment>
<dbReference type="Proteomes" id="UP001302274">
    <property type="component" value="Unassembled WGS sequence"/>
</dbReference>
<name>A0ABU5VY50_9BACT</name>
<dbReference type="SUPFAM" id="SSF46458">
    <property type="entry name" value="Globin-like"/>
    <property type="match status" value="1"/>
</dbReference>
<gene>
    <name evidence="1" type="ORF">SHI21_17170</name>
</gene>
<protein>
    <recommendedName>
        <fullName evidence="3">Globin</fullName>
    </recommendedName>
</protein>
<organism evidence="1 2">
    <name type="scientific">Bacteriovorax antarcticus</name>
    <dbReference type="NCBI Taxonomy" id="3088717"/>
    <lineage>
        <taxon>Bacteria</taxon>
        <taxon>Pseudomonadati</taxon>
        <taxon>Bdellovibrionota</taxon>
        <taxon>Bacteriovoracia</taxon>
        <taxon>Bacteriovoracales</taxon>
        <taxon>Bacteriovoracaceae</taxon>
        <taxon>Bacteriovorax</taxon>
    </lineage>
</organism>
<dbReference type="Gene3D" id="1.10.490.10">
    <property type="entry name" value="Globins"/>
    <property type="match status" value="1"/>
</dbReference>
<evidence type="ECO:0000313" key="1">
    <source>
        <dbReference type="EMBL" id="MEA9357966.1"/>
    </source>
</evidence>
<evidence type="ECO:0008006" key="3">
    <source>
        <dbReference type="Google" id="ProtNLM"/>
    </source>
</evidence>
<dbReference type="InterPro" id="IPR012292">
    <property type="entry name" value="Globin/Proto"/>
</dbReference>
<keyword evidence="2" id="KW-1185">Reference proteome</keyword>
<dbReference type="EMBL" id="JAYGJQ010000002">
    <property type="protein sequence ID" value="MEA9357966.1"/>
    <property type="molecule type" value="Genomic_DNA"/>
</dbReference>
<sequence>MRELIYIVVESFYQKAINDVLLGYHFARFRDPEYLASHLERITTFWEMQLTGKVTRPLEGKQFQLLFTHLQLGIKRGELGRWIVLFHKTLDELEEQFKTQAEASELAEIQLITAEWKKRIAFFEERFKSHPMMFKSPS</sequence>
<dbReference type="RefSeq" id="WP_323578168.1">
    <property type="nucleotide sequence ID" value="NZ_JAYGJQ010000002.1"/>
</dbReference>
<accession>A0ABU5VY50</accession>